<dbReference type="Proteomes" id="UP000078237">
    <property type="component" value="Unassembled WGS sequence"/>
</dbReference>
<gene>
    <name evidence="2" type="ORF">MMYC01_202720</name>
</gene>
<reference evidence="2 3" key="1">
    <citation type="journal article" date="2016" name="Genome Announc.">
        <title>Genome Sequence of Madurella mycetomatis mm55, Isolated from a Human Mycetoma Case in Sudan.</title>
        <authorList>
            <person name="Smit S."/>
            <person name="Derks M.F."/>
            <person name="Bervoets S."/>
            <person name="Fahal A."/>
            <person name="van Leeuwen W."/>
            <person name="van Belkum A."/>
            <person name="van de Sande W.W."/>
        </authorList>
    </citation>
    <scope>NUCLEOTIDE SEQUENCE [LARGE SCALE GENOMIC DNA]</scope>
    <source>
        <strain evidence="3">mm55</strain>
    </source>
</reference>
<comment type="caution">
    <text evidence="2">The sequence shown here is derived from an EMBL/GenBank/DDBJ whole genome shotgun (WGS) entry which is preliminary data.</text>
</comment>
<keyword evidence="3" id="KW-1185">Reference proteome</keyword>
<dbReference type="STRING" id="100816.A0A175WD26"/>
<proteinExistence type="predicted"/>
<sequence>MPLQSTPASIATAAGSQLALSRQPLQSISANTRLPSAPVRKKPGPKPKSLLDRKAVDKPIKRPQRSYSREKKIQVLTFLLHHKQVRTRQIQERRRNGASEADILLSTDLLRYRDVTLEEAGVFFKIPVSTIGRWWTKREEILQDNCREGIP</sequence>
<evidence type="ECO:0000313" key="2">
    <source>
        <dbReference type="EMBL" id="KXX81553.1"/>
    </source>
</evidence>
<name>A0A175WD26_9PEZI</name>
<evidence type="ECO:0000313" key="3">
    <source>
        <dbReference type="Proteomes" id="UP000078237"/>
    </source>
</evidence>
<feature type="compositionally biased region" description="Basic and acidic residues" evidence="1">
    <location>
        <begin position="49"/>
        <end position="60"/>
    </location>
</feature>
<dbReference type="EMBL" id="LCTW02000032">
    <property type="protein sequence ID" value="KXX81553.1"/>
    <property type="molecule type" value="Genomic_DNA"/>
</dbReference>
<dbReference type="VEuPathDB" id="FungiDB:MMYC01_202720"/>
<feature type="region of interest" description="Disordered" evidence="1">
    <location>
        <begin position="1"/>
        <end position="68"/>
    </location>
</feature>
<protein>
    <submittedName>
        <fullName evidence="2">Uncharacterized protein</fullName>
    </submittedName>
</protein>
<feature type="compositionally biased region" description="Polar residues" evidence="1">
    <location>
        <begin position="1"/>
        <end position="34"/>
    </location>
</feature>
<evidence type="ECO:0000256" key="1">
    <source>
        <dbReference type="SAM" id="MobiDB-lite"/>
    </source>
</evidence>
<dbReference type="OrthoDB" id="5422061at2759"/>
<organism evidence="2 3">
    <name type="scientific">Madurella mycetomatis</name>
    <dbReference type="NCBI Taxonomy" id="100816"/>
    <lineage>
        <taxon>Eukaryota</taxon>
        <taxon>Fungi</taxon>
        <taxon>Dikarya</taxon>
        <taxon>Ascomycota</taxon>
        <taxon>Pezizomycotina</taxon>
        <taxon>Sordariomycetes</taxon>
        <taxon>Sordariomycetidae</taxon>
        <taxon>Sordariales</taxon>
        <taxon>Sordariales incertae sedis</taxon>
        <taxon>Madurella</taxon>
    </lineage>
</organism>
<accession>A0A175WD26</accession>
<dbReference type="AlphaFoldDB" id="A0A175WD26"/>